<keyword evidence="6" id="KW-0464">Manganese</keyword>
<dbReference type="InterPro" id="IPR045121">
    <property type="entry name" value="CoAse"/>
</dbReference>
<accession>A0ABV4I883</accession>
<evidence type="ECO:0000256" key="2">
    <source>
        <dbReference type="ARBA" id="ARBA00001946"/>
    </source>
</evidence>
<evidence type="ECO:0000256" key="6">
    <source>
        <dbReference type="ARBA" id="ARBA00023211"/>
    </source>
</evidence>
<proteinExistence type="predicted"/>
<name>A0ABV4I883_9BURK</name>
<dbReference type="RefSeq" id="WP_313602249.1">
    <property type="nucleotide sequence ID" value="NZ_DAMCKS010000001.1"/>
</dbReference>
<reference evidence="8 9" key="1">
    <citation type="submission" date="2024-08" db="EMBL/GenBank/DDBJ databases">
        <authorList>
            <person name="Feng Z."/>
            <person name="Ronholm J."/>
        </authorList>
    </citation>
    <scope>NUCLEOTIDE SEQUENCE [LARGE SCALE GENOMIC DNA]</scope>
    <source>
        <strain evidence="8 9">4-AB0-8</strain>
    </source>
</reference>
<evidence type="ECO:0000256" key="1">
    <source>
        <dbReference type="ARBA" id="ARBA00001936"/>
    </source>
</evidence>
<comment type="cofactor">
    <cofactor evidence="2">
        <name>Mg(2+)</name>
        <dbReference type="ChEBI" id="CHEBI:18420"/>
    </cofactor>
</comment>
<organism evidence="8 9">
    <name type="scientific">Comamonas jiangduensis</name>
    <dbReference type="NCBI Taxonomy" id="1194168"/>
    <lineage>
        <taxon>Bacteria</taxon>
        <taxon>Pseudomonadati</taxon>
        <taxon>Pseudomonadota</taxon>
        <taxon>Betaproteobacteria</taxon>
        <taxon>Burkholderiales</taxon>
        <taxon>Comamonadaceae</taxon>
        <taxon>Comamonas</taxon>
    </lineage>
</organism>
<feature type="domain" description="Nudix hydrolase" evidence="7">
    <location>
        <begin position="81"/>
        <end position="212"/>
    </location>
</feature>
<comment type="caution">
    <text evidence="8">The sequence shown here is derived from an EMBL/GenBank/DDBJ whole genome shotgun (WGS) entry which is preliminary data.</text>
</comment>
<comment type="cofactor">
    <cofactor evidence="1">
        <name>Mn(2+)</name>
        <dbReference type="ChEBI" id="CHEBI:29035"/>
    </cofactor>
</comment>
<keyword evidence="4" id="KW-0378">Hydrolase</keyword>
<dbReference type="InterPro" id="IPR015797">
    <property type="entry name" value="NUDIX_hydrolase-like_dom_sf"/>
</dbReference>
<evidence type="ECO:0000256" key="5">
    <source>
        <dbReference type="ARBA" id="ARBA00022842"/>
    </source>
</evidence>
<dbReference type="NCBIfam" id="NF007980">
    <property type="entry name" value="PRK10707.1"/>
    <property type="match status" value="1"/>
</dbReference>
<dbReference type="PANTHER" id="PTHR12992:SF11">
    <property type="entry name" value="MITOCHONDRIAL COENZYME A DIPHOSPHATASE NUDT8"/>
    <property type="match status" value="1"/>
</dbReference>
<dbReference type="Pfam" id="PF00293">
    <property type="entry name" value="NUDIX"/>
    <property type="match status" value="1"/>
</dbReference>
<evidence type="ECO:0000313" key="9">
    <source>
        <dbReference type="Proteomes" id="UP001567350"/>
    </source>
</evidence>
<evidence type="ECO:0000256" key="4">
    <source>
        <dbReference type="ARBA" id="ARBA00022801"/>
    </source>
</evidence>
<protein>
    <submittedName>
        <fullName evidence="8">CoA pyrophosphatase</fullName>
    </submittedName>
</protein>
<dbReference type="Gene3D" id="3.90.79.10">
    <property type="entry name" value="Nucleoside Triphosphate Pyrophosphohydrolase"/>
    <property type="match status" value="1"/>
</dbReference>
<keyword evidence="5" id="KW-0460">Magnesium</keyword>
<dbReference type="PROSITE" id="PS51462">
    <property type="entry name" value="NUDIX"/>
    <property type="match status" value="1"/>
</dbReference>
<keyword evidence="3" id="KW-0479">Metal-binding</keyword>
<dbReference type="EMBL" id="JBGJLR010000001">
    <property type="protein sequence ID" value="MEZ2738065.1"/>
    <property type="molecule type" value="Genomic_DNA"/>
</dbReference>
<evidence type="ECO:0000256" key="3">
    <source>
        <dbReference type="ARBA" id="ARBA00022723"/>
    </source>
</evidence>
<evidence type="ECO:0000259" key="7">
    <source>
        <dbReference type="PROSITE" id="PS51462"/>
    </source>
</evidence>
<gene>
    <name evidence="8" type="ORF">ACBP88_01110</name>
</gene>
<dbReference type="Proteomes" id="UP001567350">
    <property type="component" value="Unassembled WGS sequence"/>
</dbReference>
<evidence type="ECO:0000313" key="8">
    <source>
        <dbReference type="EMBL" id="MEZ2738065.1"/>
    </source>
</evidence>
<dbReference type="PANTHER" id="PTHR12992">
    <property type="entry name" value="NUDIX HYDROLASE"/>
    <property type="match status" value="1"/>
</dbReference>
<dbReference type="CDD" id="cd03426">
    <property type="entry name" value="NUDIX_CoAse_Nudt7"/>
    <property type="match status" value="1"/>
</dbReference>
<sequence length="246" mass="27213">MPVGDAFLPSSFRSAAPLLGSLTTRIPHFDPRAVPVVGVDAHLPAVPSAAQTPQALRARFARPPQWQPEVRAEARFADRVPAQAAVLVPLVVRDELMVLLTQRTQHLSTHSGQVAFPGGKQDPEDQDAVATALREAHEEVGLEAGQTEVLGSLPVYETGTAFIVTPVVALVQPDVALKPNPYEVAEVFEVPLRFLLDPAHHQRHRLHWQGMEREWWSMPYDDGGHERYIWGATAGMLRNFYRFMAA</sequence>
<dbReference type="SUPFAM" id="SSF55811">
    <property type="entry name" value="Nudix"/>
    <property type="match status" value="1"/>
</dbReference>
<keyword evidence="9" id="KW-1185">Reference proteome</keyword>
<dbReference type="InterPro" id="IPR000086">
    <property type="entry name" value="NUDIX_hydrolase_dom"/>
</dbReference>